<proteinExistence type="predicted"/>
<keyword evidence="2" id="KW-1185">Reference proteome</keyword>
<dbReference type="Proteomes" id="UP000886653">
    <property type="component" value="Unassembled WGS sequence"/>
</dbReference>
<accession>A0A9P6NRI3</accession>
<dbReference type="EMBL" id="MU167232">
    <property type="protein sequence ID" value="KAG0148924.1"/>
    <property type="molecule type" value="Genomic_DNA"/>
</dbReference>
<comment type="caution">
    <text evidence="1">The sequence shown here is derived from an EMBL/GenBank/DDBJ whole genome shotgun (WGS) entry which is preliminary data.</text>
</comment>
<evidence type="ECO:0000313" key="2">
    <source>
        <dbReference type="Proteomes" id="UP000886653"/>
    </source>
</evidence>
<protein>
    <submittedName>
        <fullName evidence="1">Uncharacterized protein</fullName>
    </submittedName>
</protein>
<reference evidence="1" key="1">
    <citation type="submission" date="2013-11" db="EMBL/GenBank/DDBJ databases">
        <title>Genome sequence of the fusiform rust pathogen reveals effectors for host alternation and coevolution with pine.</title>
        <authorList>
            <consortium name="DOE Joint Genome Institute"/>
            <person name="Smith K."/>
            <person name="Pendleton A."/>
            <person name="Kubisiak T."/>
            <person name="Anderson C."/>
            <person name="Salamov A."/>
            <person name="Aerts A."/>
            <person name="Riley R."/>
            <person name="Clum A."/>
            <person name="Lindquist E."/>
            <person name="Ence D."/>
            <person name="Campbell M."/>
            <person name="Kronenberg Z."/>
            <person name="Feau N."/>
            <person name="Dhillon B."/>
            <person name="Hamelin R."/>
            <person name="Burleigh J."/>
            <person name="Smith J."/>
            <person name="Yandell M."/>
            <person name="Nelson C."/>
            <person name="Grigoriev I."/>
            <person name="Davis J."/>
        </authorList>
    </citation>
    <scope>NUCLEOTIDE SEQUENCE</scope>
    <source>
        <strain evidence="1">G11</strain>
    </source>
</reference>
<organism evidence="1 2">
    <name type="scientific">Cronartium quercuum f. sp. fusiforme G11</name>
    <dbReference type="NCBI Taxonomy" id="708437"/>
    <lineage>
        <taxon>Eukaryota</taxon>
        <taxon>Fungi</taxon>
        <taxon>Dikarya</taxon>
        <taxon>Basidiomycota</taxon>
        <taxon>Pucciniomycotina</taxon>
        <taxon>Pucciniomycetes</taxon>
        <taxon>Pucciniales</taxon>
        <taxon>Coleosporiaceae</taxon>
        <taxon>Cronartium</taxon>
    </lineage>
</organism>
<gene>
    <name evidence="1" type="ORF">CROQUDRAFT_691494</name>
</gene>
<sequence length="125" mass="14585">MVPTLEQDSSNIIHWKTQTAEAIFAISGVSDYWKADKPNEDSRWEMVIDHCAHQVCLRNLVRSITLAQDAVQELEEQFRFGGRMAQMATWRSFWMKTFDPHTTSVIEYTNEIERMMDKLESEGIV</sequence>
<evidence type="ECO:0000313" key="1">
    <source>
        <dbReference type="EMBL" id="KAG0148924.1"/>
    </source>
</evidence>
<dbReference type="AlphaFoldDB" id="A0A9P6NRI3"/>
<name>A0A9P6NRI3_9BASI</name>